<accession>A0A7Y9ID78</accession>
<protein>
    <submittedName>
        <fullName evidence="3">Glyoxylase-like metal-dependent hydrolase (Beta-lactamase superfamily II)</fullName>
    </submittedName>
</protein>
<dbReference type="PANTHER" id="PTHR42951">
    <property type="entry name" value="METALLO-BETA-LACTAMASE DOMAIN-CONTAINING"/>
    <property type="match status" value="1"/>
</dbReference>
<sequence length="279" mass="28859">MSVGEPDGTSGPGTISTGSIGPWRELAPRIWVAVAEPEAANLGLIAGDDGCLLVDCGSNAEHGRLIRDSIAAVTSVPLTTVVVTHAHYDHAGGLAAFADVTTIAHESVHAELPEGVPPAGRELAVAAGIDLGGRRVEVAHLGRGHTAGDLLVVVPDAELIFAGDLIESAAPPSWGSDSFPHEWPATLDGLVGLMTETSRAVPGHGEPLDRAYVFEQRGRVAAVAGELQRLASSGVPQADALERGEWPYPKEYVAGGIAPGYAQLAAERPEIGRRQLPLA</sequence>
<feature type="region of interest" description="Disordered" evidence="1">
    <location>
        <begin position="1"/>
        <end position="20"/>
    </location>
</feature>
<keyword evidence="3" id="KW-0378">Hydrolase</keyword>
<name>A0A7Y9ID78_9ACTN</name>
<dbReference type="Proteomes" id="UP000569914">
    <property type="component" value="Unassembled WGS sequence"/>
</dbReference>
<dbReference type="InterPro" id="IPR001279">
    <property type="entry name" value="Metallo-B-lactamas"/>
</dbReference>
<dbReference type="EMBL" id="JACCBU010000001">
    <property type="protein sequence ID" value="NYE74557.1"/>
    <property type="molecule type" value="Genomic_DNA"/>
</dbReference>
<dbReference type="SMART" id="SM00849">
    <property type="entry name" value="Lactamase_B"/>
    <property type="match status" value="1"/>
</dbReference>
<dbReference type="RefSeq" id="WP_179756951.1">
    <property type="nucleotide sequence ID" value="NZ_JACCBU010000001.1"/>
</dbReference>
<proteinExistence type="predicted"/>
<keyword evidence="4" id="KW-1185">Reference proteome</keyword>
<dbReference type="PANTHER" id="PTHR42951:SF4">
    <property type="entry name" value="ACYL-COENZYME A THIOESTERASE MBLAC2"/>
    <property type="match status" value="1"/>
</dbReference>
<dbReference type="Pfam" id="PF00753">
    <property type="entry name" value="Lactamase_B"/>
    <property type="match status" value="1"/>
</dbReference>
<comment type="caution">
    <text evidence="3">The sequence shown here is derived from an EMBL/GenBank/DDBJ whole genome shotgun (WGS) entry which is preliminary data.</text>
</comment>
<dbReference type="AlphaFoldDB" id="A0A7Y9ID78"/>
<reference evidence="3 4" key="1">
    <citation type="submission" date="2020-07" db="EMBL/GenBank/DDBJ databases">
        <title>Sequencing the genomes of 1000 actinobacteria strains.</title>
        <authorList>
            <person name="Klenk H.-P."/>
        </authorList>
    </citation>
    <scope>NUCLEOTIDE SEQUENCE [LARGE SCALE GENOMIC DNA]</scope>
    <source>
        <strain evidence="3 4">DSM 22083</strain>
    </source>
</reference>
<dbReference type="Gene3D" id="3.60.15.10">
    <property type="entry name" value="Ribonuclease Z/Hydroxyacylglutathione hydrolase-like"/>
    <property type="match status" value="1"/>
</dbReference>
<evidence type="ECO:0000313" key="3">
    <source>
        <dbReference type="EMBL" id="NYE74557.1"/>
    </source>
</evidence>
<evidence type="ECO:0000313" key="4">
    <source>
        <dbReference type="Proteomes" id="UP000569914"/>
    </source>
</evidence>
<gene>
    <name evidence="3" type="ORF">BKA15_005886</name>
</gene>
<dbReference type="InterPro" id="IPR036866">
    <property type="entry name" value="RibonucZ/Hydroxyglut_hydro"/>
</dbReference>
<organism evidence="3 4">
    <name type="scientific">Microlunatus parietis</name>
    <dbReference type="NCBI Taxonomy" id="682979"/>
    <lineage>
        <taxon>Bacteria</taxon>
        <taxon>Bacillati</taxon>
        <taxon>Actinomycetota</taxon>
        <taxon>Actinomycetes</taxon>
        <taxon>Propionibacteriales</taxon>
        <taxon>Propionibacteriaceae</taxon>
        <taxon>Microlunatus</taxon>
    </lineage>
</organism>
<evidence type="ECO:0000256" key="1">
    <source>
        <dbReference type="SAM" id="MobiDB-lite"/>
    </source>
</evidence>
<dbReference type="InterPro" id="IPR050855">
    <property type="entry name" value="NDM-1-like"/>
</dbReference>
<feature type="compositionally biased region" description="Low complexity" evidence="1">
    <location>
        <begin position="8"/>
        <end position="20"/>
    </location>
</feature>
<feature type="domain" description="Metallo-beta-lactamase" evidence="2">
    <location>
        <begin position="39"/>
        <end position="204"/>
    </location>
</feature>
<dbReference type="GO" id="GO:0016787">
    <property type="term" value="F:hydrolase activity"/>
    <property type="evidence" value="ECO:0007669"/>
    <property type="project" value="UniProtKB-KW"/>
</dbReference>
<dbReference type="CDD" id="cd16282">
    <property type="entry name" value="metallo-hydrolase-like_MBL-fold"/>
    <property type="match status" value="1"/>
</dbReference>
<evidence type="ECO:0000259" key="2">
    <source>
        <dbReference type="SMART" id="SM00849"/>
    </source>
</evidence>
<dbReference type="SUPFAM" id="SSF56281">
    <property type="entry name" value="Metallo-hydrolase/oxidoreductase"/>
    <property type="match status" value="1"/>
</dbReference>